<evidence type="ECO:0000256" key="6">
    <source>
        <dbReference type="ARBA" id="ARBA00034125"/>
    </source>
</evidence>
<organism evidence="10 11">
    <name type="scientific">Cohaesibacter marisflavi</name>
    <dbReference type="NCBI Taxonomy" id="655353"/>
    <lineage>
        <taxon>Bacteria</taxon>
        <taxon>Pseudomonadati</taxon>
        <taxon>Pseudomonadota</taxon>
        <taxon>Alphaproteobacteria</taxon>
        <taxon>Hyphomicrobiales</taxon>
        <taxon>Cohaesibacteraceae</taxon>
    </lineage>
</organism>
<dbReference type="AlphaFoldDB" id="A0A1I5B3S1"/>
<accession>A0A1I5B3S1</accession>
<feature type="domain" description="Threonine/serine exporter-like N-terminal" evidence="8">
    <location>
        <begin position="25"/>
        <end position="262"/>
    </location>
</feature>
<feature type="transmembrane region" description="Helical" evidence="7">
    <location>
        <begin position="394"/>
        <end position="421"/>
    </location>
</feature>
<sequence>MIDSPSSQDHIRLRHRHLEKIAMAALNVGCMLMESGAKAEVVRNGIEMVVKGLGAETIAVRIGYASISLTVRDGGDVGNTISRLLQVGHHGVNLQLNNAARALAVRASQGSLTPEAIVEEVAGLRKKTPKHHWVTVALATGLACASFGQLLGTDATAFLPIWFAGFIGQTIRHFMVLNKQNVFAMVTIVAFVSSAIGGLISQLVGSVTPEMAMFSSVLLLVPGVPSMNAQTDIMEGSPTLGSARALTVFMVLIFLTVGVALSRYILMRFGAYDQLLNHGIVHHILFGGIAAAGFGILFNFSWRTVGWTAIGGGIALAVRTLGLDAQWGLAMSSTMAAAAVTVYVRLLYLLPVYVPTGGSMLAIAGCIPMIPGSGAAHGIVGLMTFASQHDNYDVALLGSSVASMLSVVFTIGGIAAAITLINEIIKRPSFPTL</sequence>
<evidence type="ECO:0000313" key="11">
    <source>
        <dbReference type="Proteomes" id="UP000199236"/>
    </source>
</evidence>
<keyword evidence="11" id="KW-1185">Reference proteome</keyword>
<evidence type="ECO:0000256" key="3">
    <source>
        <dbReference type="ARBA" id="ARBA00022692"/>
    </source>
</evidence>
<dbReference type="Proteomes" id="UP000199236">
    <property type="component" value="Unassembled WGS sequence"/>
</dbReference>
<evidence type="ECO:0000256" key="5">
    <source>
        <dbReference type="ARBA" id="ARBA00023136"/>
    </source>
</evidence>
<dbReference type="EMBL" id="FOVR01000001">
    <property type="protein sequence ID" value="SFN69354.1"/>
    <property type="molecule type" value="Genomic_DNA"/>
</dbReference>
<feature type="transmembrane region" description="Helical" evidence="7">
    <location>
        <begin position="157"/>
        <end position="175"/>
    </location>
</feature>
<evidence type="ECO:0000256" key="1">
    <source>
        <dbReference type="ARBA" id="ARBA00004651"/>
    </source>
</evidence>
<keyword evidence="5 7" id="KW-0472">Membrane</keyword>
<evidence type="ECO:0000256" key="7">
    <source>
        <dbReference type="SAM" id="Phobius"/>
    </source>
</evidence>
<dbReference type="GO" id="GO:0005886">
    <property type="term" value="C:plasma membrane"/>
    <property type="evidence" value="ECO:0007669"/>
    <property type="project" value="UniProtKB-SubCell"/>
</dbReference>
<dbReference type="STRING" id="655353.SAMN04488056_101708"/>
<evidence type="ECO:0000313" key="10">
    <source>
        <dbReference type="EMBL" id="SFN69354.1"/>
    </source>
</evidence>
<gene>
    <name evidence="10" type="ORF">SAMN04488056_101708</name>
</gene>
<evidence type="ECO:0000256" key="2">
    <source>
        <dbReference type="ARBA" id="ARBA00022475"/>
    </source>
</evidence>
<comment type="subcellular location">
    <subcellularLocation>
        <location evidence="1">Cell membrane</location>
        <topology evidence="1">Multi-pass membrane protein</topology>
    </subcellularLocation>
</comment>
<protein>
    <submittedName>
        <fullName evidence="10">Uncharacterized membrane protein YjjP, DUF1212 family</fullName>
    </submittedName>
</protein>
<dbReference type="GO" id="GO:0015744">
    <property type="term" value="P:succinate transport"/>
    <property type="evidence" value="ECO:0007669"/>
    <property type="project" value="TreeGrafter"/>
</dbReference>
<feature type="domain" description="Threonine/Serine exporter ThrE" evidence="9">
    <location>
        <begin position="285"/>
        <end position="422"/>
    </location>
</feature>
<feature type="transmembrane region" description="Helical" evidence="7">
    <location>
        <begin position="360"/>
        <end position="382"/>
    </location>
</feature>
<dbReference type="Pfam" id="PF06738">
    <property type="entry name" value="ThrE"/>
    <property type="match status" value="1"/>
</dbReference>
<keyword evidence="4 7" id="KW-1133">Transmembrane helix</keyword>
<dbReference type="InterPro" id="IPR024528">
    <property type="entry name" value="ThrE_2"/>
</dbReference>
<keyword evidence="3 7" id="KW-0812">Transmembrane</keyword>
<comment type="similarity">
    <text evidence="6">Belongs to the ThrE exporter (TC 2.A.79) family.</text>
</comment>
<feature type="transmembrane region" description="Helical" evidence="7">
    <location>
        <begin position="278"/>
        <end position="298"/>
    </location>
</feature>
<feature type="transmembrane region" description="Helical" evidence="7">
    <location>
        <begin position="133"/>
        <end position="151"/>
    </location>
</feature>
<feature type="transmembrane region" description="Helical" evidence="7">
    <location>
        <begin position="334"/>
        <end position="354"/>
    </location>
</feature>
<dbReference type="Pfam" id="PF12821">
    <property type="entry name" value="ThrE_2"/>
    <property type="match status" value="1"/>
</dbReference>
<dbReference type="OrthoDB" id="9813917at2"/>
<reference evidence="10 11" key="1">
    <citation type="submission" date="2016-10" db="EMBL/GenBank/DDBJ databases">
        <authorList>
            <person name="de Groot N.N."/>
        </authorList>
    </citation>
    <scope>NUCLEOTIDE SEQUENCE [LARGE SCALE GENOMIC DNA]</scope>
    <source>
        <strain evidence="10 11">CGMCC 1.9157</strain>
    </source>
</reference>
<feature type="transmembrane region" description="Helical" evidence="7">
    <location>
        <begin position="245"/>
        <end position="266"/>
    </location>
</feature>
<keyword evidence="2" id="KW-1003">Cell membrane</keyword>
<feature type="transmembrane region" description="Helical" evidence="7">
    <location>
        <begin position="182"/>
        <end position="204"/>
    </location>
</feature>
<dbReference type="InterPro" id="IPR010619">
    <property type="entry name" value="ThrE-like_N"/>
</dbReference>
<proteinExistence type="inferred from homology"/>
<dbReference type="PANTHER" id="PTHR34390:SF2">
    <property type="entry name" value="SUCCINATE TRANSPORTER SUBUNIT YJJP-RELATED"/>
    <property type="match status" value="1"/>
</dbReference>
<dbReference type="InterPro" id="IPR050539">
    <property type="entry name" value="ThrE_Dicarb/AminoAcid_Exp"/>
</dbReference>
<evidence type="ECO:0000256" key="4">
    <source>
        <dbReference type="ARBA" id="ARBA00022989"/>
    </source>
</evidence>
<dbReference type="RefSeq" id="WP_090068850.1">
    <property type="nucleotide sequence ID" value="NZ_FOVR01000001.1"/>
</dbReference>
<dbReference type="PANTHER" id="PTHR34390">
    <property type="entry name" value="UPF0442 PROTEIN YJJB-RELATED"/>
    <property type="match status" value="1"/>
</dbReference>
<evidence type="ECO:0000259" key="8">
    <source>
        <dbReference type="Pfam" id="PF06738"/>
    </source>
</evidence>
<evidence type="ECO:0000259" key="9">
    <source>
        <dbReference type="Pfam" id="PF12821"/>
    </source>
</evidence>
<dbReference type="GO" id="GO:0022857">
    <property type="term" value="F:transmembrane transporter activity"/>
    <property type="evidence" value="ECO:0007669"/>
    <property type="project" value="InterPro"/>
</dbReference>
<name>A0A1I5B3S1_9HYPH</name>